<organism evidence="2 3">
    <name type="scientific">Wickerhamomyces mucosus</name>
    <dbReference type="NCBI Taxonomy" id="1378264"/>
    <lineage>
        <taxon>Eukaryota</taxon>
        <taxon>Fungi</taxon>
        <taxon>Dikarya</taxon>
        <taxon>Ascomycota</taxon>
        <taxon>Saccharomycotina</taxon>
        <taxon>Saccharomycetes</taxon>
        <taxon>Phaffomycetales</taxon>
        <taxon>Wickerhamomycetaceae</taxon>
        <taxon>Wickerhamomyces</taxon>
    </lineage>
</organism>
<dbReference type="Proteomes" id="UP000769528">
    <property type="component" value="Unassembled WGS sequence"/>
</dbReference>
<evidence type="ECO:0000256" key="1">
    <source>
        <dbReference type="SAM" id="MobiDB-lite"/>
    </source>
</evidence>
<dbReference type="EMBL" id="JAEUBF010000772">
    <property type="protein sequence ID" value="KAH3675441.1"/>
    <property type="molecule type" value="Genomic_DNA"/>
</dbReference>
<sequence length="117" mass="13584">MGKTRVQKYSQSRTSNPFEFTKLLNHNVGRYIFNVMDQEEFRGFSAHPLQRITTLREVLDNPSFLNLSSNDPSNGPKGNADEEEDWLTRDYEIKEQDRWLPLANGELNTIYKSSGKN</sequence>
<evidence type="ECO:0000313" key="2">
    <source>
        <dbReference type="EMBL" id="KAH3675441.1"/>
    </source>
</evidence>
<dbReference type="OrthoDB" id="386949at2759"/>
<accession>A0A9P8TEI8</accession>
<protein>
    <submittedName>
        <fullName evidence="2">Uncharacterized protein</fullName>
    </submittedName>
</protein>
<gene>
    <name evidence="2" type="ORF">WICMUC_002730</name>
</gene>
<dbReference type="AlphaFoldDB" id="A0A9P8TEI8"/>
<comment type="caution">
    <text evidence="2">The sequence shown here is derived from an EMBL/GenBank/DDBJ whole genome shotgun (WGS) entry which is preliminary data.</text>
</comment>
<proteinExistence type="predicted"/>
<feature type="region of interest" description="Disordered" evidence="1">
    <location>
        <begin position="64"/>
        <end position="86"/>
    </location>
</feature>
<reference evidence="2" key="2">
    <citation type="submission" date="2021-01" db="EMBL/GenBank/DDBJ databases">
        <authorList>
            <person name="Schikora-Tamarit M.A."/>
        </authorList>
    </citation>
    <scope>NUCLEOTIDE SEQUENCE</scope>
    <source>
        <strain evidence="2">CBS6341</strain>
    </source>
</reference>
<reference evidence="2" key="1">
    <citation type="journal article" date="2021" name="Open Biol.">
        <title>Shared evolutionary footprints suggest mitochondrial oxidative damage underlies multiple complex I losses in fungi.</title>
        <authorList>
            <person name="Schikora-Tamarit M.A."/>
            <person name="Marcet-Houben M."/>
            <person name="Nosek J."/>
            <person name="Gabaldon T."/>
        </authorList>
    </citation>
    <scope>NUCLEOTIDE SEQUENCE</scope>
    <source>
        <strain evidence="2">CBS6341</strain>
    </source>
</reference>
<evidence type="ECO:0000313" key="3">
    <source>
        <dbReference type="Proteomes" id="UP000769528"/>
    </source>
</evidence>
<keyword evidence="3" id="KW-1185">Reference proteome</keyword>
<name>A0A9P8TEI8_9ASCO</name>
<feature type="compositionally biased region" description="Polar residues" evidence="1">
    <location>
        <begin position="64"/>
        <end position="73"/>
    </location>
</feature>